<accession>A0A7D7LP37</accession>
<dbReference type="EMBL" id="CP059472">
    <property type="protein sequence ID" value="QMS97474.1"/>
    <property type="molecule type" value="Genomic_DNA"/>
</dbReference>
<reference evidence="5" key="3">
    <citation type="submission" date="2020-07" db="EMBL/GenBank/DDBJ databases">
        <title>Flavobacterium sp. xlx-214.</title>
        <authorList>
            <person name="Yang C."/>
        </authorList>
    </citation>
    <scope>NUCLEOTIDE SEQUENCE [LARGE SCALE GENOMIC DNA]</scope>
    <source>
        <strain evidence="5">CX-624</strain>
    </source>
</reference>
<gene>
    <name evidence="3" type="ORF">H1R16_06970</name>
    <name evidence="2" type="ORF">H2507_08470</name>
</gene>
<organism evidence="3 4">
    <name type="scientific">Marnyiella aurantia</name>
    <dbReference type="NCBI Taxonomy" id="2758037"/>
    <lineage>
        <taxon>Bacteria</taxon>
        <taxon>Pseudomonadati</taxon>
        <taxon>Bacteroidota</taxon>
        <taxon>Flavobacteriia</taxon>
        <taxon>Flavobacteriales</taxon>
        <taxon>Weeksellaceae</taxon>
        <taxon>Marnyiella</taxon>
    </lineage>
</organism>
<evidence type="ECO:0008006" key="6">
    <source>
        <dbReference type="Google" id="ProtNLM"/>
    </source>
</evidence>
<name>A0A7D7LP37_9FLAO</name>
<evidence type="ECO:0000313" key="2">
    <source>
        <dbReference type="EMBL" id="MBA5247199.1"/>
    </source>
</evidence>
<reference evidence="3" key="1">
    <citation type="submission" date="2020-07" db="EMBL/GenBank/DDBJ databases">
        <title>Chryseobacterium sp. CX-624.</title>
        <authorList>
            <person name="Yang C."/>
        </authorList>
    </citation>
    <scope>NUCLEOTIDE SEQUENCE</scope>
    <source>
        <strain evidence="3">CX-624</strain>
    </source>
</reference>
<keyword evidence="5" id="KW-1185">Reference proteome</keyword>
<dbReference type="RefSeq" id="WP_181887290.1">
    <property type="nucleotide sequence ID" value="NZ_CP059472.1"/>
</dbReference>
<protein>
    <recommendedName>
        <fullName evidence="6">GreA/GreB family elongation factor</fullName>
    </recommendedName>
</protein>
<evidence type="ECO:0000313" key="3">
    <source>
        <dbReference type="EMBL" id="QMS97474.1"/>
    </source>
</evidence>
<evidence type="ECO:0000313" key="5">
    <source>
        <dbReference type="Proteomes" id="UP000539710"/>
    </source>
</evidence>
<dbReference type="EMBL" id="JACEUX010000002">
    <property type="protein sequence ID" value="MBA5247199.1"/>
    <property type="molecule type" value="Genomic_DNA"/>
</dbReference>
<evidence type="ECO:0000256" key="1">
    <source>
        <dbReference type="SAM" id="MobiDB-lite"/>
    </source>
</evidence>
<dbReference type="KEGG" id="cbau:H1R16_06970"/>
<reference evidence="4" key="2">
    <citation type="submission" date="2020-07" db="EMBL/GenBank/DDBJ databases">
        <title>Chryseobacterium sp.cx-624.</title>
        <authorList>
            <person name="Yang C."/>
        </authorList>
    </citation>
    <scope>NUCLEOTIDE SEQUENCE [LARGE SCALE GENOMIC DNA]</scope>
    <source>
        <strain evidence="4">cx-624</strain>
    </source>
</reference>
<feature type="compositionally biased region" description="Acidic residues" evidence="1">
    <location>
        <begin position="34"/>
        <end position="43"/>
    </location>
</feature>
<feature type="region of interest" description="Disordered" evidence="1">
    <location>
        <begin position="29"/>
        <end position="50"/>
    </location>
</feature>
<dbReference type="Proteomes" id="UP000539710">
    <property type="component" value="Unassembled WGS sequence"/>
</dbReference>
<evidence type="ECO:0000313" key="4">
    <source>
        <dbReference type="Proteomes" id="UP000515349"/>
    </source>
</evidence>
<dbReference type="Proteomes" id="UP000515349">
    <property type="component" value="Chromosome"/>
</dbReference>
<proteinExistence type="predicted"/>
<dbReference type="AlphaFoldDB" id="A0A7D7LP37"/>
<reference evidence="2" key="4">
    <citation type="submission" date="2020-07" db="EMBL/GenBank/DDBJ databases">
        <authorList>
            <person name="Yang C."/>
        </authorList>
    </citation>
    <scope>NUCLEOTIDE SEQUENCE</scope>
    <source>
        <strain evidence="2">Cx-624</strain>
    </source>
</reference>
<sequence length="147" mass="16794">MKRKEILSRILEEQNKVIANLQNSVNLYKKESDKDEDDTSDPDDYARQTEAKDMQLRFEKMLSKEKTDLNFVLGEKDKSYTVAEHGALVESDKNYFFLGVALPAFKYNGKDVYCISPEAPIYAKIRGKKEGDSLQMGDRTLEIVGIS</sequence>